<dbReference type="EMBL" id="GGEC01021547">
    <property type="protein sequence ID" value="MBX02031.1"/>
    <property type="molecule type" value="Transcribed_RNA"/>
</dbReference>
<name>A0A2P2K8L1_RHIMU</name>
<protein>
    <submittedName>
        <fullName evidence="1">Uncharacterized protein</fullName>
    </submittedName>
</protein>
<evidence type="ECO:0000313" key="1">
    <source>
        <dbReference type="EMBL" id="MBX02031.1"/>
    </source>
</evidence>
<sequence>MSFSYHFHIHHCTNWSLLFFDWGGILGISCFKDHLKFEGLESFLDFSCQLTFLGLTIMSNDVNRNAHTRTHLLFVFLFCLNSSSSYFSSNLKFLF</sequence>
<reference evidence="1" key="1">
    <citation type="submission" date="2018-02" db="EMBL/GenBank/DDBJ databases">
        <title>Rhizophora mucronata_Transcriptome.</title>
        <authorList>
            <person name="Meera S.P."/>
            <person name="Sreeshan A."/>
            <person name="Augustine A."/>
        </authorList>
    </citation>
    <scope>NUCLEOTIDE SEQUENCE</scope>
    <source>
        <tissue evidence="1">Leaf</tissue>
    </source>
</reference>
<proteinExistence type="predicted"/>
<dbReference type="AlphaFoldDB" id="A0A2P2K8L1"/>
<organism evidence="1">
    <name type="scientific">Rhizophora mucronata</name>
    <name type="common">Asiatic mangrove</name>
    <dbReference type="NCBI Taxonomy" id="61149"/>
    <lineage>
        <taxon>Eukaryota</taxon>
        <taxon>Viridiplantae</taxon>
        <taxon>Streptophyta</taxon>
        <taxon>Embryophyta</taxon>
        <taxon>Tracheophyta</taxon>
        <taxon>Spermatophyta</taxon>
        <taxon>Magnoliopsida</taxon>
        <taxon>eudicotyledons</taxon>
        <taxon>Gunneridae</taxon>
        <taxon>Pentapetalae</taxon>
        <taxon>rosids</taxon>
        <taxon>fabids</taxon>
        <taxon>Malpighiales</taxon>
        <taxon>Rhizophoraceae</taxon>
        <taxon>Rhizophora</taxon>
    </lineage>
</organism>
<accession>A0A2P2K8L1</accession>